<protein>
    <submittedName>
        <fullName evidence="1">Uncharacterized protein</fullName>
    </submittedName>
</protein>
<dbReference type="Proteomes" id="UP000828941">
    <property type="component" value="Chromosome 1"/>
</dbReference>
<comment type="caution">
    <text evidence="1">The sequence shown here is derived from an EMBL/GenBank/DDBJ whole genome shotgun (WGS) entry which is preliminary data.</text>
</comment>
<evidence type="ECO:0000313" key="2">
    <source>
        <dbReference type="Proteomes" id="UP000828941"/>
    </source>
</evidence>
<organism evidence="1 2">
    <name type="scientific">Bauhinia variegata</name>
    <name type="common">Purple orchid tree</name>
    <name type="synonym">Phanera variegata</name>
    <dbReference type="NCBI Taxonomy" id="167791"/>
    <lineage>
        <taxon>Eukaryota</taxon>
        <taxon>Viridiplantae</taxon>
        <taxon>Streptophyta</taxon>
        <taxon>Embryophyta</taxon>
        <taxon>Tracheophyta</taxon>
        <taxon>Spermatophyta</taxon>
        <taxon>Magnoliopsida</taxon>
        <taxon>eudicotyledons</taxon>
        <taxon>Gunneridae</taxon>
        <taxon>Pentapetalae</taxon>
        <taxon>rosids</taxon>
        <taxon>fabids</taxon>
        <taxon>Fabales</taxon>
        <taxon>Fabaceae</taxon>
        <taxon>Cercidoideae</taxon>
        <taxon>Cercideae</taxon>
        <taxon>Bauhiniinae</taxon>
        <taxon>Bauhinia</taxon>
    </lineage>
</organism>
<dbReference type="EMBL" id="CM039426">
    <property type="protein sequence ID" value="KAI4357065.1"/>
    <property type="molecule type" value="Genomic_DNA"/>
</dbReference>
<keyword evidence="2" id="KW-1185">Reference proteome</keyword>
<gene>
    <name evidence="1" type="ORF">L6164_001038</name>
</gene>
<sequence>MLGLLQNKLLCVFKNHQNLEKCKQIHSIMVTSGIIDDTFFIGKFLHCFPFSHAASLSYALLLFSSIKNPNTYLLNSMIRALSITSEPEISLSCYAGMREKGVGPDKHTFPLILKVISKSNIQDPFMFYAEIIKFGLDFDLFVRNALISAVSNSGSMEFARRVFDESSVKDMISWTALIDGYVKNNNPAEALRSFVEMRSSGMKIDEVTIASILRAAGMSGNAYFGKWVHGFYVETGRVSWDVYIGNAIVDMYFKCGLLHDARQAFDEMPYRNVVSWTAIIVAYVQYDKCKEALLLFRDMILDNAVPNHYTLTSVLSASARLGALDQGRWIHQYIERNKVYINSALGTALVDMYAKCGCIEEALLVFETLPVKDVYAWSAIINGLALHGDPARALKLFSSMLNDGIQPNEVTFIGVLTACSHGGFVDDGKRFFELMKHGYHLEPNMNHYGCMVDLLSRAGHLEEAMQLISNMPMKPSPNIWGALFGACMIHKAFEMGEQIGNNLINQQPNHSGRYALLANLYSVSHKWDAAAHVRKLMKEKGVEKTPAYSWIEADGLIHEFKAFDQSHKETSNIYAILDNTVFQLKLAGQFQESQETEFPSYIEES</sequence>
<accession>A0ACB9QEQ1</accession>
<name>A0ACB9QEQ1_BAUVA</name>
<evidence type="ECO:0000313" key="1">
    <source>
        <dbReference type="EMBL" id="KAI4357065.1"/>
    </source>
</evidence>
<reference evidence="1 2" key="1">
    <citation type="journal article" date="2022" name="DNA Res.">
        <title>Chromosomal-level genome assembly of the orchid tree Bauhinia variegata (Leguminosae; Cercidoideae) supports the allotetraploid origin hypothesis of Bauhinia.</title>
        <authorList>
            <person name="Zhong Y."/>
            <person name="Chen Y."/>
            <person name="Zheng D."/>
            <person name="Pang J."/>
            <person name="Liu Y."/>
            <person name="Luo S."/>
            <person name="Meng S."/>
            <person name="Qian L."/>
            <person name="Wei D."/>
            <person name="Dai S."/>
            <person name="Zhou R."/>
        </authorList>
    </citation>
    <scope>NUCLEOTIDE SEQUENCE [LARGE SCALE GENOMIC DNA]</scope>
    <source>
        <strain evidence="1">BV-YZ2020</strain>
    </source>
</reference>
<proteinExistence type="predicted"/>